<accession>A0A0N4Y2P4</accession>
<dbReference type="Proteomes" id="UP000271162">
    <property type="component" value="Unassembled WGS sequence"/>
</dbReference>
<evidence type="ECO:0000313" key="3">
    <source>
        <dbReference type="WBParaSite" id="NBR_0001000301-mRNA-1"/>
    </source>
</evidence>
<reference evidence="1 2" key="2">
    <citation type="submission" date="2018-11" db="EMBL/GenBank/DDBJ databases">
        <authorList>
            <consortium name="Pathogen Informatics"/>
        </authorList>
    </citation>
    <scope>NUCLEOTIDE SEQUENCE [LARGE SCALE GENOMIC DNA]</scope>
</reference>
<dbReference type="EMBL" id="UYSL01020237">
    <property type="protein sequence ID" value="VDL73593.1"/>
    <property type="molecule type" value="Genomic_DNA"/>
</dbReference>
<gene>
    <name evidence="1" type="ORF">NBR_LOCUS10004</name>
</gene>
<evidence type="ECO:0000313" key="2">
    <source>
        <dbReference type="Proteomes" id="UP000271162"/>
    </source>
</evidence>
<keyword evidence="2" id="KW-1185">Reference proteome</keyword>
<evidence type="ECO:0000313" key="1">
    <source>
        <dbReference type="EMBL" id="VDL73593.1"/>
    </source>
</evidence>
<protein>
    <submittedName>
        <fullName evidence="1 3">Uncharacterized protein</fullName>
    </submittedName>
</protein>
<dbReference type="WBParaSite" id="NBR_0001000301-mRNA-1">
    <property type="protein sequence ID" value="NBR_0001000301-mRNA-1"/>
    <property type="gene ID" value="NBR_0001000301"/>
</dbReference>
<reference evidence="3" key="1">
    <citation type="submission" date="2017-02" db="UniProtKB">
        <authorList>
            <consortium name="WormBaseParasite"/>
        </authorList>
    </citation>
    <scope>IDENTIFICATION</scope>
</reference>
<name>A0A0N4Y2P4_NIPBR</name>
<sequence length="70" mass="7902">MRRKEEVQASETLKSLTVGRELEDDEAGEVAGKLLLRRAKEGGAEDSAKGTHHYAEKITFLLEKLLYKTR</sequence>
<organism evidence="3">
    <name type="scientific">Nippostrongylus brasiliensis</name>
    <name type="common">Rat hookworm</name>
    <dbReference type="NCBI Taxonomy" id="27835"/>
    <lineage>
        <taxon>Eukaryota</taxon>
        <taxon>Metazoa</taxon>
        <taxon>Ecdysozoa</taxon>
        <taxon>Nematoda</taxon>
        <taxon>Chromadorea</taxon>
        <taxon>Rhabditida</taxon>
        <taxon>Rhabditina</taxon>
        <taxon>Rhabditomorpha</taxon>
        <taxon>Strongyloidea</taxon>
        <taxon>Heligmosomidae</taxon>
        <taxon>Nippostrongylus</taxon>
    </lineage>
</organism>
<dbReference type="AlphaFoldDB" id="A0A0N4Y2P4"/>
<proteinExistence type="predicted"/>